<evidence type="ECO:0000313" key="4">
    <source>
        <dbReference type="Proteomes" id="UP000190897"/>
    </source>
</evidence>
<feature type="domain" description="Endonuclease/exonuclease/phosphatase" evidence="2">
    <location>
        <begin position="101"/>
        <end position="350"/>
    </location>
</feature>
<dbReference type="Gene3D" id="3.60.10.10">
    <property type="entry name" value="Endonuclease/exonuclease/phosphatase"/>
    <property type="match status" value="1"/>
</dbReference>
<feature type="transmembrane region" description="Helical" evidence="1">
    <location>
        <begin position="66"/>
        <end position="86"/>
    </location>
</feature>
<keyword evidence="1" id="KW-0472">Membrane</keyword>
<evidence type="ECO:0000313" key="3">
    <source>
        <dbReference type="EMBL" id="SKC19018.1"/>
    </source>
</evidence>
<organism evidence="3 4">
    <name type="scientific">Dyadobacter psychrophilus</name>
    <dbReference type="NCBI Taxonomy" id="651661"/>
    <lineage>
        <taxon>Bacteria</taxon>
        <taxon>Pseudomonadati</taxon>
        <taxon>Bacteroidota</taxon>
        <taxon>Cytophagia</taxon>
        <taxon>Cytophagales</taxon>
        <taxon>Spirosomataceae</taxon>
        <taxon>Dyadobacter</taxon>
    </lineage>
</organism>
<keyword evidence="3" id="KW-0540">Nuclease</keyword>
<keyword evidence="4" id="KW-1185">Reference proteome</keyword>
<dbReference type="STRING" id="651661.SAMN05660293_05407"/>
<dbReference type="PANTHER" id="PTHR14859">
    <property type="entry name" value="CALCOFLUOR WHITE HYPERSENSITIVE PROTEIN PRECURSOR"/>
    <property type="match status" value="1"/>
</dbReference>
<dbReference type="AlphaFoldDB" id="A0A1T5HEB0"/>
<evidence type="ECO:0000259" key="2">
    <source>
        <dbReference type="Pfam" id="PF03372"/>
    </source>
</evidence>
<dbReference type="GO" id="GO:0004527">
    <property type="term" value="F:exonuclease activity"/>
    <property type="evidence" value="ECO:0007669"/>
    <property type="project" value="UniProtKB-KW"/>
</dbReference>
<keyword evidence="3" id="KW-0269">Exonuclease</keyword>
<gene>
    <name evidence="3" type="ORF">SAMN05660293_05407</name>
</gene>
<keyword evidence="3" id="KW-0378">Hydrolase</keyword>
<feature type="transmembrane region" description="Helical" evidence="1">
    <location>
        <begin position="35"/>
        <end position="59"/>
    </location>
</feature>
<feature type="transmembrane region" description="Helical" evidence="1">
    <location>
        <begin position="7"/>
        <end position="29"/>
    </location>
</feature>
<dbReference type="GO" id="GO:0016020">
    <property type="term" value="C:membrane"/>
    <property type="evidence" value="ECO:0007669"/>
    <property type="project" value="GOC"/>
</dbReference>
<keyword evidence="3" id="KW-0255">Endonuclease</keyword>
<protein>
    <submittedName>
        <fullName evidence="3">Metal-dependent hydrolase, endonuclease/exonuclease/phosphatase family</fullName>
    </submittedName>
</protein>
<reference evidence="4" key="1">
    <citation type="submission" date="2017-02" db="EMBL/GenBank/DDBJ databases">
        <authorList>
            <person name="Varghese N."/>
            <person name="Submissions S."/>
        </authorList>
    </citation>
    <scope>NUCLEOTIDE SEQUENCE [LARGE SCALE GENOMIC DNA]</scope>
    <source>
        <strain evidence="4">DSM 22270</strain>
    </source>
</reference>
<dbReference type="InterPro" id="IPR036691">
    <property type="entry name" value="Endo/exonu/phosph_ase_sf"/>
</dbReference>
<dbReference type="InterPro" id="IPR005135">
    <property type="entry name" value="Endo/exonuclease/phosphatase"/>
</dbReference>
<dbReference type="EMBL" id="FUZA01000012">
    <property type="protein sequence ID" value="SKC19018.1"/>
    <property type="molecule type" value="Genomic_DNA"/>
</dbReference>
<dbReference type="OrthoDB" id="635146at2"/>
<sequence length="366" mass="42677">MKGLKKFLWFLYKCFTFYTLLIYILILWIPLKGWVAGFMMMSFPVVVIIHLFSIPTWFIVERKKALLPLTMFALAGFFLSRTYSFGHKADPQELRKSFSVMNYNVHSFRLNEDLKSPDVRQSVRNMKSWVASSDADILCMSEYFSDRGRLFNINKALDSSGYVHTAFYSRNKAENHTHSWGLAVFSKYPIIAQRDTIFEAQNGMLQADIKIKGDTVRIIAVHLYSMTLKLSTLVRQKQMDGVKKEGKNTFTRMRTGFVRRASEMSALESWINASPYPVIVCGDFNEIPYGYVYSKMRGLLRNGFEEKGEGFGFTFNRLPYFIRIDHQFYSGDRLQIQDFTTFNQVDYSDHYPVMGHYQFKRDALAE</sequence>
<accession>A0A1T5HEB0</accession>
<dbReference type="InterPro" id="IPR051916">
    <property type="entry name" value="GPI-anchor_lipid_remodeler"/>
</dbReference>
<name>A0A1T5HEB0_9BACT</name>
<keyword evidence="1" id="KW-0812">Transmembrane</keyword>
<dbReference type="Pfam" id="PF03372">
    <property type="entry name" value="Exo_endo_phos"/>
    <property type="match status" value="1"/>
</dbReference>
<dbReference type="RefSeq" id="WP_082217833.1">
    <property type="nucleotide sequence ID" value="NZ_FUZA01000012.1"/>
</dbReference>
<dbReference type="GO" id="GO:0006506">
    <property type="term" value="P:GPI anchor biosynthetic process"/>
    <property type="evidence" value="ECO:0007669"/>
    <property type="project" value="TreeGrafter"/>
</dbReference>
<keyword evidence="1" id="KW-1133">Transmembrane helix</keyword>
<dbReference type="GO" id="GO:0004519">
    <property type="term" value="F:endonuclease activity"/>
    <property type="evidence" value="ECO:0007669"/>
    <property type="project" value="UniProtKB-KW"/>
</dbReference>
<proteinExistence type="predicted"/>
<dbReference type="SUPFAM" id="SSF56219">
    <property type="entry name" value="DNase I-like"/>
    <property type="match status" value="1"/>
</dbReference>
<evidence type="ECO:0000256" key="1">
    <source>
        <dbReference type="SAM" id="Phobius"/>
    </source>
</evidence>
<dbReference type="PANTHER" id="PTHR14859:SF15">
    <property type="entry name" value="ENDONUCLEASE_EXONUCLEASE_PHOSPHATASE DOMAIN-CONTAINING PROTEIN"/>
    <property type="match status" value="1"/>
</dbReference>
<dbReference type="CDD" id="cd09084">
    <property type="entry name" value="EEP-2"/>
    <property type="match status" value="1"/>
</dbReference>
<dbReference type="Proteomes" id="UP000190897">
    <property type="component" value="Unassembled WGS sequence"/>
</dbReference>